<dbReference type="PANTHER" id="PTHR30572:SF4">
    <property type="entry name" value="ABC TRANSPORTER PERMEASE YTRF"/>
    <property type="match status" value="1"/>
</dbReference>
<dbReference type="AlphaFoldDB" id="A0AB35URV9"/>
<evidence type="ECO:0000256" key="3">
    <source>
        <dbReference type="ARBA" id="ARBA00022692"/>
    </source>
</evidence>
<dbReference type="InterPro" id="IPR003838">
    <property type="entry name" value="ABC3_permease_C"/>
</dbReference>
<evidence type="ECO:0000256" key="5">
    <source>
        <dbReference type="ARBA" id="ARBA00023136"/>
    </source>
</evidence>
<comment type="caution">
    <text evidence="10">The sequence shown here is derived from an EMBL/GenBank/DDBJ whole genome shotgun (WGS) entry which is preliminary data.</text>
</comment>
<keyword evidence="3 7" id="KW-0812">Transmembrane</keyword>
<dbReference type="Proteomes" id="UP001276902">
    <property type="component" value="Unassembled WGS sequence"/>
</dbReference>
<dbReference type="GO" id="GO:0022857">
    <property type="term" value="F:transmembrane transporter activity"/>
    <property type="evidence" value="ECO:0007669"/>
    <property type="project" value="TreeGrafter"/>
</dbReference>
<feature type="transmembrane region" description="Helical" evidence="7">
    <location>
        <begin position="348"/>
        <end position="372"/>
    </location>
</feature>
<comment type="similarity">
    <text evidence="6">Belongs to the ABC-4 integral membrane protein family.</text>
</comment>
<evidence type="ECO:0000256" key="7">
    <source>
        <dbReference type="SAM" id="Phobius"/>
    </source>
</evidence>
<dbReference type="EMBL" id="JALDAW010000011">
    <property type="protein sequence ID" value="MDY5167845.1"/>
    <property type="molecule type" value="Genomic_DNA"/>
</dbReference>
<protein>
    <submittedName>
        <fullName evidence="10">ABC transporter permease</fullName>
    </submittedName>
</protein>
<organism evidence="10 11">
    <name type="scientific">Dielma fastidiosa</name>
    <dbReference type="NCBI Taxonomy" id="1034346"/>
    <lineage>
        <taxon>Bacteria</taxon>
        <taxon>Bacillati</taxon>
        <taxon>Bacillota</taxon>
        <taxon>Erysipelotrichia</taxon>
        <taxon>Erysipelotrichales</taxon>
        <taxon>Erysipelotrichaceae</taxon>
        <taxon>Dielma</taxon>
    </lineage>
</organism>
<reference evidence="10" key="1">
    <citation type="submission" date="2022-03" db="EMBL/GenBank/DDBJ databases">
        <title>First case of bacteraemia caused by Dielma fastidiosa in a patient hospitalised with diverticulitis.</title>
        <authorList>
            <person name="Forman-Ankjaer B."/>
            <person name="Hvid-Jensen F."/>
            <person name="Kobel C.M."/>
            <person name="Greve T."/>
        </authorList>
    </citation>
    <scope>NUCLEOTIDE SEQUENCE</scope>
    <source>
        <strain evidence="10">AUH_DF_2021</strain>
    </source>
</reference>
<accession>A0AB35URV9</accession>
<evidence type="ECO:0000313" key="10">
    <source>
        <dbReference type="EMBL" id="MDY5167845.1"/>
    </source>
</evidence>
<evidence type="ECO:0000256" key="6">
    <source>
        <dbReference type="ARBA" id="ARBA00038076"/>
    </source>
</evidence>
<gene>
    <name evidence="10" type="ORF">MQE39_06915</name>
</gene>
<dbReference type="GO" id="GO:0005886">
    <property type="term" value="C:plasma membrane"/>
    <property type="evidence" value="ECO:0007669"/>
    <property type="project" value="UniProtKB-SubCell"/>
</dbReference>
<dbReference type="Pfam" id="PF12704">
    <property type="entry name" value="MacB_PCD"/>
    <property type="match status" value="1"/>
</dbReference>
<feature type="domain" description="MacB-like periplasmic core" evidence="9">
    <location>
        <begin position="21"/>
        <end position="146"/>
    </location>
</feature>
<name>A0AB35URV9_9FIRM</name>
<evidence type="ECO:0000313" key="11">
    <source>
        <dbReference type="Proteomes" id="UP001276902"/>
    </source>
</evidence>
<keyword evidence="5 7" id="KW-0472">Membrane</keyword>
<comment type="subcellular location">
    <subcellularLocation>
        <location evidence="1">Cell membrane</location>
        <topology evidence="1">Multi-pass membrane protein</topology>
    </subcellularLocation>
</comment>
<feature type="domain" description="ABC3 transporter permease C-terminal" evidence="8">
    <location>
        <begin position="306"/>
        <end position="432"/>
    </location>
</feature>
<dbReference type="RefSeq" id="WP_276934845.1">
    <property type="nucleotide sequence ID" value="NZ_BAABZA010000001.1"/>
</dbReference>
<evidence type="ECO:0000259" key="9">
    <source>
        <dbReference type="Pfam" id="PF12704"/>
    </source>
</evidence>
<feature type="transmembrane region" description="Helical" evidence="7">
    <location>
        <begin position="401"/>
        <end position="423"/>
    </location>
</feature>
<feature type="transmembrane region" description="Helical" evidence="7">
    <location>
        <begin position="301"/>
        <end position="327"/>
    </location>
</feature>
<keyword evidence="4 7" id="KW-1133">Transmembrane helix</keyword>
<evidence type="ECO:0000256" key="2">
    <source>
        <dbReference type="ARBA" id="ARBA00022475"/>
    </source>
</evidence>
<proteinExistence type="inferred from homology"/>
<dbReference type="InterPro" id="IPR025857">
    <property type="entry name" value="MacB_PCD"/>
</dbReference>
<evidence type="ECO:0000256" key="4">
    <source>
        <dbReference type="ARBA" id="ARBA00022989"/>
    </source>
</evidence>
<keyword evidence="2" id="KW-1003">Cell membrane</keyword>
<dbReference type="Pfam" id="PF02687">
    <property type="entry name" value="FtsX"/>
    <property type="match status" value="1"/>
</dbReference>
<sequence>MSIKDKIIMCFSNLYKRKVRTLLTTVGVVVGTCAIIITVSLGVGMQQAQEEALSQMGDLTIINVNSYGISPDTDPLDDAMLEKFRELDHVVALTPAYQLNNWGSISITSGKYKYDSMIYGVSLNDLEALGYKLTEGEWPGEEGVKENTVYFSSSAVYDFYNTKKRSNNRVYEGSGKDPFVDPNKDKMKFVVSSQKENKKPKEFDLVYGGTMEQDWSKNPSSGWGVFVSVDYLKKLENEYNKLNNITVNKDAKKSYDSVTVKVDDMNNVAAVEEVIQGMGYTTNSMETIRKPMQEKAQKDQLMLGSLGAISLLVAALGIMNTMMMSIYERTREIGVMKVLGCFISDIRTVFLMEAGTIGFLGGVLGVGVSYGVSYLINTFGGGGSQDIYGALQGGIGSTSVIPWWLVVGALLFSTLVGLLSGIYPANRAVSISALSAIKQD</sequence>
<dbReference type="InterPro" id="IPR050250">
    <property type="entry name" value="Macrolide_Exporter_MacB"/>
</dbReference>
<dbReference type="PANTHER" id="PTHR30572">
    <property type="entry name" value="MEMBRANE COMPONENT OF TRANSPORTER-RELATED"/>
    <property type="match status" value="1"/>
</dbReference>
<evidence type="ECO:0000256" key="1">
    <source>
        <dbReference type="ARBA" id="ARBA00004651"/>
    </source>
</evidence>
<feature type="transmembrane region" description="Helical" evidence="7">
    <location>
        <begin position="21"/>
        <end position="45"/>
    </location>
</feature>
<evidence type="ECO:0000259" key="8">
    <source>
        <dbReference type="Pfam" id="PF02687"/>
    </source>
</evidence>